<dbReference type="GO" id="GO:0000166">
    <property type="term" value="F:nucleotide binding"/>
    <property type="evidence" value="ECO:0007669"/>
    <property type="project" value="UniProtKB-KW"/>
</dbReference>
<dbReference type="EMBL" id="CAJPIZ010025855">
    <property type="protein sequence ID" value="CAG2118871.1"/>
    <property type="molecule type" value="Genomic_DNA"/>
</dbReference>
<dbReference type="Proteomes" id="UP000759131">
    <property type="component" value="Unassembled WGS sequence"/>
</dbReference>
<name>A0A7R9LIX4_9ACAR</name>
<dbReference type="EMBL" id="OC880430">
    <property type="protein sequence ID" value="CAD7641768.1"/>
    <property type="molecule type" value="Genomic_DNA"/>
</dbReference>
<dbReference type="PANTHER" id="PTHR11920">
    <property type="entry name" value="GUANYLYL CYCLASE"/>
    <property type="match status" value="1"/>
</dbReference>
<evidence type="ECO:0000256" key="2">
    <source>
        <dbReference type="ARBA" id="ARBA00022692"/>
    </source>
</evidence>
<protein>
    <recommendedName>
        <fullName evidence="8">Guanylate cyclase domain-containing protein</fullName>
    </recommendedName>
</protein>
<dbReference type="SUPFAM" id="SSF55073">
    <property type="entry name" value="Nucleotide cyclase"/>
    <property type="match status" value="1"/>
</dbReference>
<dbReference type="Gene3D" id="1.10.510.10">
    <property type="entry name" value="Transferase(Phosphotransferase) domain 1"/>
    <property type="match status" value="1"/>
</dbReference>
<proteinExistence type="predicted"/>
<keyword evidence="6" id="KW-0325">Glycoprotein</keyword>
<evidence type="ECO:0000256" key="1">
    <source>
        <dbReference type="ARBA" id="ARBA00004370"/>
    </source>
</evidence>
<evidence type="ECO:0000256" key="3">
    <source>
        <dbReference type="ARBA" id="ARBA00022741"/>
    </source>
</evidence>
<evidence type="ECO:0000313" key="9">
    <source>
        <dbReference type="EMBL" id="CAD7641768.1"/>
    </source>
</evidence>
<dbReference type="SMART" id="SM00044">
    <property type="entry name" value="CYCc"/>
    <property type="match status" value="1"/>
</dbReference>
<evidence type="ECO:0000313" key="10">
    <source>
        <dbReference type="Proteomes" id="UP000759131"/>
    </source>
</evidence>
<evidence type="ECO:0000256" key="6">
    <source>
        <dbReference type="ARBA" id="ARBA00023180"/>
    </source>
</evidence>
<organism evidence="9">
    <name type="scientific">Medioppia subpectinata</name>
    <dbReference type="NCBI Taxonomy" id="1979941"/>
    <lineage>
        <taxon>Eukaryota</taxon>
        <taxon>Metazoa</taxon>
        <taxon>Ecdysozoa</taxon>
        <taxon>Arthropoda</taxon>
        <taxon>Chelicerata</taxon>
        <taxon>Arachnida</taxon>
        <taxon>Acari</taxon>
        <taxon>Acariformes</taxon>
        <taxon>Sarcoptiformes</taxon>
        <taxon>Oribatida</taxon>
        <taxon>Brachypylina</taxon>
        <taxon>Oppioidea</taxon>
        <taxon>Oppiidae</taxon>
        <taxon>Medioppia</taxon>
    </lineage>
</organism>
<dbReference type="InterPro" id="IPR001054">
    <property type="entry name" value="A/G_cyclase"/>
</dbReference>
<evidence type="ECO:0000256" key="5">
    <source>
        <dbReference type="ARBA" id="ARBA00023136"/>
    </source>
</evidence>
<dbReference type="InterPro" id="IPR050401">
    <property type="entry name" value="Cyclic_nucleotide_synthase"/>
</dbReference>
<feature type="domain" description="Guanylate cyclase" evidence="8">
    <location>
        <begin position="160"/>
        <end position="217"/>
    </location>
</feature>
<keyword evidence="7" id="KW-0456">Lyase</keyword>
<feature type="non-terminal residue" evidence="9">
    <location>
        <position position="1"/>
    </location>
</feature>
<keyword evidence="3" id="KW-0547">Nucleotide-binding</keyword>
<dbReference type="InterPro" id="IPR029787">
    <property type="entry name" value="Nucleotide_cyclase"/>
</dbReference>
<reference evidence="9" key="1">
    <citation type="submission" date="2020-11" db="EMBL/GenBank/DDBJ databases">
        <authorList>
            <person name="Tran Van P."/>
        </authorList>
    </citation>
    <scope>NUCLEOTIDE SEQUENCE</scope>
</reference>
<accession>A0A7R9LIX4</accession>
<dbReference type="GO" id="GO:0001653">
    <property type="term" value="F:peptide receptor activity"/>
    <property type="evidence" value="ECO:0007669"/>
    <property type="project" value="TreeGrafter"/>
</dbReference>
<dbReference type="GO" id="GO:0005886">
    <property type="term" value="C:plasma membrane"/>
    <property type="evidence" value="ECO:0007669"/>
    <property type="project" value="TreeGrafter"/>
</dbReference>
<evidence type="ECO:0000256" key="7">
    <source>
        <dbReference type="ARBA" id="ARBA00023239"/>
    </source>
</evidence>
<dbReference type="GO" id="GO:0004383">
    <property type="term" value="F:guanylate cyclase activity"/>
    <property type="evidence" value="ECO:0007669"/>
    <property type="project" value="TreeGrafter"/>
</dbReference>
<keyword evidence="2" id="KW-0812">Transmembrane</keyword>
<dbReference type="GO" id="GO:0007168">
    <property type="term" value="P:receptor guanylyl cyclase signaling pathway"/>
    <property type="evidence" value="ECO:0007669"/>
    <property type="project" value="TreeGrafter"/>
</dbReference>
<keyword evidence="10" id="KW-1185">Reference proteome</keyword>
<comment type="subcellular location">
    <subcellularLocation>
        <location evidence="1">Membrane</location>
    </subcellularLocation>
</comment>
<dbReference type="CDD" id="cd07302">
    <property type="entry name" value="CHD"/>
    <property type="match status" value="1"/>
</dbReference>
<dbReference type="GO" id="GO:0004016">
    <property type="term" value="F:adenylate cyclase activity"/>
    <property type="evidence" value="ECO:0007669"/>
    <property type="project" value="TreeGrafter"/>
</dbReference>
<dbReference type="GO" id="GO:0035556">
    <property type="term" value="P:intracellular signal transduction"/>
    <property type="evidence" value="ECO:0007669"/>
    <property type="project" value="InterPro"/>
</dbReference>
<dbReference type="OrthoDB" id="1890790at2759"/>
<dbReference type="PROSITE" id="PS50125">
    <property type="entry name" value="GUANYLATE_CYCLASE_2"/>
    <property type="match status" value="1"/>
</dbReference>
<dbReference type="PANTHER" id="PTHR11920:SF335">
    <property type="entry name" value="GUANYLATE CYCLASE"/>
    <property type="match status" value="1"/>
</dbReference>
<keyword evidence="4" id="KW-1133">Transmembrane helix</keyword>
<sequence>CHSSATDAVFRPQLEDLNDSVPKDIIELAHMCWHERPEVRPSFTRIYDDFMKFSGNRLKGAERLKQFNHNLLTETRIPFIYLMILSSNTQNREKSIIDSMLVMIEKYANNLEDLVIERTQKLEDERKMCETLLYRMLPIPVANNLRNGRPVLPEMFSDVTIFFSDIIGFTTIASFSEPIEVITILNDLYTAFDEIVDNFDVYKIETIGDAYMVVSALDLTLLNKVHLFHISVGKVNHVSRDSRSLTITGRDRE</sequence>
<evidence type="ECO:0000259" key="8">
    <source>
        <dbReference type="PROSITE" id="PS50125"/>
    </source>
</evidence>
<dbReference type="Gene3D" id="3.30.70.1230">
    <property type="entry name" value="Nucleotide cyclase"/>
    <property type="match status" value="1"/>
</dbReference>
<dbReference type="AlphaFoldDB" id="A0A7R9LIX4"/>
<evidence type="ECO:0000256" key="4">
    <source>
        <dbReference type="ARBA" id="ARBA00022989"/>
    </source>
</evidence>
<keyword evidence="5" id="KW-0472">Membrane</keyword>
<dbReference type="Gene3D" id="6.10.250.780">
    <property type="match status" value="1"/>
</dbReference>
<dbReference type="Pfam" id="PF00211">
    <property type="entry name" value="Guanylate_cyc"/>
    <property type="match status" value="1"/>
</dbReference>
<gene>
    <name evidence="9" type="ORF">OSB1V03_LOCUS18821</name>
</gene>